<keyword evidence="4" id="KW-1185">Reference proteome</keyword>
<keyword evidence="2" id="KW-0560">Oxidoreductase</keyword>
<dbReference type="InterPro" id="IPR036291">
    <property type="entry name" value="NAD(P)-bd_dom_sf"/>
</dbReference>
<dbReference type="PROSITE" id="PS00061">
    <property type="entry name" value="ADH_SHORT"/>
    <property type="match status" value="1"/>
</dbReference>
<dbReference type="SUPFAM" id="SSF51735">
    <property type="entry name" value="NAD(P)-binding Rossmann-fold domains"/>
    <property type="match status" value="1"/>
</dbReference>
<dbReference type="PANTHER" id="PTHR43639">
    <property type="entry name" value="OXIDOREDUCTASE, SHORT-CHAIN DEHYDROGENASE/REDUCTASE FAMILY (AFU_ORTHOLOGUE AFUA_5G02870)"/>
    <property type="match status" value="1"/>
</dbReference>
<dbReference type="EMBL" id="KQ087214">
    <property type="protein sequence ID" value="KLT41690.1"/>
    <property type="molecule type" value="Genomic_DNA"/>
</dbReference>
<dbReference type="InterPro" id="IPR002347">
    <property type="entry name" value="SDR_fam"/>
</dbReference>
<evidence type="ECO:0000256" key="2">
    <source>
        <dbReference type="ARBA" id="ARBA00023002"/>
    </source>
</evidence>
<dbReference type="NCBIfam" id="NF005559">
    <property type="entry name" value="PRK07231.1"/>
    <property type="match status" value="1"/>
</dbReference>
<proteinExistence type="predicted"/>
<dbReference type="PRINTS" id="PR00080">
    <property type="entry name" value="SDRFAMILY"/>
</dbReference>
<dbReference type="GeneID" id="28984047"/>
<dbReference type="PRINTS" id="PR00081">
    <property type="entry name" value="GDHRDH"/>
</dbReference>
<keyword evidence="1" id="KW-0521">NADP</keyword>
<dbReference type="Gene3D" id="3.40.50.720">
    <property type="entry name" value="NAD(P)-binding Rossmann-like Domain"/>
    <property type="match status" value="1"/>
</dbReference>
<dbReference type="GO" id="GO:0016491">
    <property type="term" value="F:oxidoreductase activity"/>
    <property type="evidence" value="ECO:0007669"/>
    <property type="project" value="UniProtKB-KW"/>
</dbReference>
<organism evidence="3 4">
    <name type="scientific">Cutaneotrichosporon oleaginosum</name>
    <dbReference type="NCBI Taxonomy" id="879819"/>
    <lineage>
        <taxon>Eukaryota</taxon>
        <taxon>Fungi</taxon>
        <taxon>Dikarya</taxon>
        <taxon>Basidiomycota</taxon>
        <taxon>Agaricomycotina</taxon>
        <taxon>Tremellomycetes</taxon>
        <taxon>Trichosporonales</taxon>
        <taxon>Trichosporonaceae</taxon>
        <taxon>Cutaneotrichosporon</taxon>
    </lineage>
</organism>
<dbReference type="OrthoDB" id="1393670at2759"/>
<evidence type="ECO:0000313" key="4">
    <source>
        <dbReference type="Proteomes" id="UP000053611"/>
    </source>
</evidence>
<dbReference type="STRING" id="879819.A0A0J0XKT3"/>
<reference evidence="3 4" key="1">
    <citation type="submission" date="2015-03" db="EMBL/GenBank/DDBJ databases">
        <title>Genomics and transcriptomics of the oil-accumulating basidiomycete yeast T. oleaginosus allow insights into substrate utilization and the diverse evolutionary trajectories of mating systems in fungi.</title>
        <authorList>
            <consortium name="DOE Joint Genome Institute"/>
            <person name="Kourist R."/>
            <person name="Kracht O."/>
            <person name="Bracharz F."/>
            <person name="Lipzen A."/>
            <person name="Nolan M."/>
            <person name="Ohm R."/>
            <person name="Grigoriev I."/>
            <person name="Sun S."/>
            <person name="Heitman J."/>
            <person name="Bruck T."/>
            <person name="Nowrousian M."/>
        </authorList>
    </citation>
    <scope>NUCLEOTIDE SEQUENCE [LARGE SCALE GENOMIC DNA]</scope>
    <source>
        <strain evidence="3 4">IBC0246</strain>
    </source>
</reference>
<sequence length="251" mass="25889">MSSPRVAVVTGAGSGFGAGIARRFAKDGVAVVVADVAEEGGNKVAQGIISSGGQAIFVKCDVTQREAWEHLLAATRAAFGGVNFVINNAGATYASKPVLETTEDDFDKVTAVNLKSIFHAVHVMVPALLETRKAGGPAAVVNVASTAGIMGRPGLTWYCGSKAAAISVTKNLAIEFGPNQIRFNAICPVFGNTGLKHMFVGQASEEQILKTIPLGRASEPEDIANSTVFLCSDEAAFLTGVALPVDGGRLA</sequence>
<dbReference type="Proteomes" id="UP000053611">
    <property type="component" value="Unassembled WGS sequence"/>
</dbReference>
<dbReference type="PANTHER" id="PTHR43639:SF5">
    <property type="entry name" value="OXIDOREDUCTASE, SHORT-CHAIN DEHYDROGENASE_REDUCTASE FAMILY (AFU_ORTHOLOGUE AFUA_6G09140)"/>
    <property type="match status" value="1"/>
</dbReference>
<gene>
    <name evidence="3" type="ORF">CC85DRAFT_286228</name>
</gene>
<protein>
    <submittedName>
        <fullName evidence="3">Alcohol dehydrogenase</fullName>
    </submittedName>
</protein>
<name>A0A0J0XKT3_9TREE</name>
<dbReference type="RefSeq" id="XP_018278181.1">
    <property type="nucleotide sequence ID" value="XM_018423444.1"/>
</dbReference>
<dbReference type="FunFam" id="3.40.50.720:FF:000084">
    <property type="entry name" value="Short-chain dehydrogenase reductase"/>
    <property type="match status" value="1"/>
</dbReference>
<dbReference type="AlphaFoldDB" id="A0A0J0XKT3"/>
<dbReference type="Pfam" id="PF13561">
    <property type="entry name" value="adh_short_C2"/>
    <property type="match status" value="1"/>
</dbReference>
<dbReference type="InterPro" id="IPR020904">
    <property type="entry name" value="Sc_DH/Rdtase_CS"/>
</dbReference>
<evidence type="ECO:0000313" key="3">
    <source>
        <dbReference type="EMBL" id="KLT41690.1"/>
    </source>
</evidence>
<accession>A0A0J0XKT3</accession>
<evidence type="ECO:0000256" key="1">
    <source>
        <dbReference type="ARBA" id="ARBA00022857"/>
    </source>
</evidence>